<dbReference type="PROSITE" id="PS50995">
    <property type="entry name" value="HTH_MARR_2"/>
    <property type="match status" value="1"/>
</dbReference>
<proteinExistence type="predicted"/>
<protein>
    <submittedName>
        <fullName evidence="2">MarR family transcriptional regulator</fullName>
    </submittedName>
</protein>
<dbReference type="InterPro" id="IPR036388">
    <property type="entry name" value="WH-like_DNA-bd_sf"/>
</dbReference>
<name>A0A3Q9C958_9ACTN</name>
<dbReference type="RefSeq" id="WP_126276539.1">
    <property type="nucleotide sequence ID" value="NZ_CP034463.1"/>
</dbReference>
<dbReference type="EMBL" id="CP034463">
    <property type="protein sequence ID" value="AZP22738.1"/>
    <property type="molecule type" value="Genomic_DNA"/>
</dbReference>
<dbReference type="SMART" id="SM00347">
    <property type="entry name" value="HTH_MARR"/>
    <property type="match status" value="1"/>
</dbReference>
<evidence type="ECO:0000259" key="1">
    <source>
        <dbReference type="PROSITE" id="PS50995"/>
    </source>
</evidence>
<dbReference type="GO" id="GO:0003700">
    <property type="term" value="F:DNA-binding transcription factor activity"/>
    <property type="evidence" value="ECO:0007669"/>
    <property type="project" value="InterPro"/>
</dbReference>
<dbReference type="PANTHER" id="PTHR33164:SF43">
    <property type="entry name" value="HTH-TYPE TRANSCRIPTIONAL REPRESSOR YETL"/>
    <property type="match status" value="1"/>
</dbReference>
<keyword evidence="3" id="KW-1185">Reference proteome</keyword>
<dbReference type="InterPro" id="IPR039422">
    <property type="entry name" value="MarR/SlyA-like"/>
</dbReference>
<feature type="domain" description="HTH marR-type" evidence="1">
    <location>
        <begin position="1"/>
        <end position="135"/>
    </location>
</feature>
<dbReference type="InterPro" id="IPR036390">
    <property type="entry name" value="WH_DNA-bd_sf"/>
</dbReference>
<dbReference type="AlphaFoldDB" id="A0A3Q9C958"/>
<evidence type="ECO:0000313" key="2">
    <source>
        <dbReference type="EMBL" id="AZP22738.1"/>
    </source>
</evidence>
<dbReference type="PANTHER" id="PTHR33164">
    <property type="entry name" value="TRANSCRIPTIONAL REGULATOR, MARR FAMILY"/>
    <property type="match status" value="1"/>
</dbReference>
<reference evidence="2 3" key="1">
    <citation type="submission" date="2018-12" db="EMBL/GenBank/DDBJ databases">
        <authorList>
            <person name="Li K."/>
        </authorList>
    </citation>
    <scope>NUCLEOTIDE SEQUENCE [LARGE SCALE GENOMIC DNA]</scope>
    <source>
        <strain evidence="3">CR22</strain>
    </source>
</reference>
<dbReference type="Proteomes" id="UP000280197">
    <property type="component" value="Chromosome"/>
</dbReference>
<dbReference type="InterPro" id="IPR000835">
    <property type="entry name" value="HTH_MarR-typ"/>
</dbReference>
<dbReference type="GO" id="GO:0006950">
    <property type="term" value="P:response to stress"/>
    <property type="evidence" value="ECO:0007669"/>
    <property type="project" value="TreeGrafter"/>
</dbReference>
<dbReference type="Pfam" id="PF12802">
    <property type="entry name" value="MarR_2"/>
    <property type="match status" value="1"/>
</dbReference>
<accession>A0A3Q9C958</accession>
<sequence>MIIDRISFALAHSGKVVETAIRQVLAEQGLKLSHAHVLGLLADRERLSQQALIEELRVDPSVLVTLLNVLEGDGLVARRRDPSDRRRHVVEISDRGTALVAQVDSAVQAAEVELFGGLDEQELATLRLLLDRVKGARTDACAD</sequence>
<dbReference type="SUPFAM" id="SSF46785">
    <property type="entry name" value="Winged helix' DNA-binding domain"/>
    <property type="match status" value="1"/>
</dbReference>
<organism evidence="2 3">
    <name type="scientific">Streptomyces aquilus</name>
    <dbReference type="NCBI Taxonomy" id="2548456"/>
    <lineage>
        <taxon>Bacteria</taxon>
        <taxon>Bacillati</taxon>
        <taxon>Actinomycetota</taxon>
        <taxon>Actinomycetes</taxon>
        <taxon>Kitasatosporales</taxon>
        <taxon>Streptomycetaceae</taxon>
        <taxon>Streptomyces</taxon>
    </lineage>
</organism>
<evidence type="ECO:0000313" key="3">
    <source>
        <dbReference type="Proteomes" id="UP000280197"/>
    </source>
</evidence>
<dbReference type="PRINTS" id="PR00598">
    <property type="entry name" value="HTHMARR"/>
</dbReference>
<dbReference type="Gene3D" id="1.10.10.10">
    <property type="entry name" value="Winged helix-like DNA-binding domain superfamily/Winged helix DNA-binding domain"/>
    <property type="match status" value="1"/>
</dbReference>
<dbReference type="KEGG" id="saqu:EJC51_45885"/>
<gene>
    <name evidence="2" type="ORF">EJC51_45885</name>
</gene>